<dbReference type="InterPro" id="IPR036388">
    <property type="entry name" value="WH-like_DNA-bd_sf"/>
</dbReference>
<dbReference type="Gene3D" id="1.10.10.10">
    <property type="entry name" value="Winged helix-like DNA-binding domain superfamily/Winged helix DNA-binding domain"/>
    <property type="match status" value="1"/>
</dbReference>
<accession>A0A7J5BQN7</accession>
<dbReference type="InterPro" id="IPR036390">
    <property type="entry name" value="WH_DNA-bd_sf"/>
</dbReference>
<proteinExistence type="predicted"/>
<reference evidence="2 3" key="1">
    <citation type="submission" date="2019-09" db="EMBL/GenBank/DDBJ databases">
        <title>Phylogeny of genus Pseudoclavibacter and closely related genus.</title>
        <authorList>
            <person name="Li Y."/>
        </authorList>
    </citation>
    <scope>NUCLEOTIDE SEQUENCE [LARGE SCALE GENOMIC DNA]</scope>
    <source>
        <strain evidence="2 3">DSM 23821</strain>
    </source>
</reference>
<dbReference type="Proteomes" id="UP000467240">
    <property type="component" value="Unassembled WGS sequence"/>
</dbReference>
<dbReference type="InterPro" id="IPR000835">
    <property type="entry name" value="HTH_MarR-typ"/>
</dbReference>
<dbReference type="SMART" id="SM00347">
    <property type="entry name" value="HTH_MARR"/>
    <property type="match status" value="1"/>
</dbReference>
<dbReference type="SUPFAM" id="SSF46785">
    <property type="entry name" value="Winged helix' DNA-binding domain"/>
    <property type="match status" value="1"/>
</dbReference>
<name>A0A7J5BQN7_9MICO</name>
<dbReference type="Pfam" id="PF12802">
    <property type="entry name" value="MarR_2"/>
    <property type="match status" value="1"/>
</dbReference>
<evidence type="ECO:0000313" key="2">
    <source>
        <dbReference type="EMBL" id="KAB1656334.1"/>
    </source>
</evidence>
<dbReference type="GO" id="GO:0003700">
    <property type="term" value="F:DNA-binding transcription factor activity"/>
    <property type="evidence" value="ECO:0007669"/>
    <property type="project" value="InterPro"/>
</dbReference>
<dbReference type="EMBL" id="WBJZ01000012">
    <property type="protein sequence ID" value="KAB1656334.1"/>
    <property type="molecule type" value="Genomic_DNA"/>
</dbReference>
<organism evidence="2 3">
    <name type="scientific">Pseudoclavibacter chungangensis</name>
    <dbReference type="NCBI Taxonomy" id="587635"/>
    <lineage>
        <taxon>Bacteria</taxon>
        <taxon>Bacillati</taxon>
        <taxon>Actinomycetota</taxon>
        <taxon>Actinomycetes</taxon>
        <taxon>Micrococcales</taxon>
        <taxon>Microbacteriaceae</taxon>
        <taxon>Pseudoclavibacter</taxon>
    </lineage>
</organism>
<evidence type="ECO:0000259" key="1">
    <source>
        <dbReference type="PROSITE" id="PS50995"/>
    </source>
</evidence>
<gene>
    <name evidence="2" type="ORF">F8O01_10735</name>
</gene>
<dbReference type="PROSITE" id="PS50995">
    <property type="entry name" value="HTH_MARR_2"/>
    <property type="match status" value="1"/>
</dbReference>
<dbReference type="OrthoDB" id="9804055at2"/>
<comment type="caution">
    <text evidence="2">The sequence shown here is derived from an EMBL/GenBank/DDBJ whole genome shotgun (WGS) entry which is preliminary data.</text>
</comment>
<protein>
    <submittedName>
        <fullName evidence="2">MarR family transcriptional regulator</fullName>
    </submittedName>
</protein>
<dbReference type="AlphaFoldDB" id="A0A7J5BQN7"/>
<dbReference type="GO" id="GO:0006950">
    <property type="term" value="P:response to stress"/>
    <property type="evidence" value="ECO:0007669"/>
    <property type="project" value="TreeGrafter"/>
</dbReference>
<evidence type="ECO:0000313" key="3">
    <source>
        <dbReference type="Proteomes" id="UP000467240"/>
    </source>
</evidence>
<dbReference type="PANTHER" id="PTHR33164">
    <property type="entry name" value="TRANSCRIPTIONAL REGULATOR, MARR FAMILY"/>
    <property type="match status" value="1"/>
</dbReference>
<keyword evidence="3" id="KW-1185">Reference proteome</keyword>
<dbReference type="InterPro" id="IPR039422">
    <property type="entry name" value="MarR/SlyA-like"/>
</dbReference>
<dbReference type="PANTHER" id="PTHR33164:SF103">
    <property type="entry name" value="REGULATORY PROTEIN MARR"/>
    <property type="match status" value="1"/>
</dbReference>
<feature type="domain" description="HTH marR-type" evidence="1">
    <location>
        <begin position="1"/>
        <end position="145"/>
    </location>
</feature>
<sequence length="155" mass="17219">MAEKSSTVDRDTAITQVCGDRRAVAELLAIRHLDELVELDLTIHQLKVVLLVTSGVASTGRELADALHVTAPTVSATVDRLVELDYLTRVESPDDRRVRRLEPTVVAERVYGLVGGLRDHAYDLLGDLDDDDLRALAQGVRALRRAWQRRAADER</sequence>
<dbReference type="RefSeq" id="WP_158040860.1">
    <property type="nucleotide sequence ID" value="NZ_JACCFV010000001.1"/>
</dbReference>